<evidence type="ECO:0000313" key="5">
    <source>
        <dbReference type="EMBL" id="NIG60419.1"/>
    </source>
</evidence>
<evidence type="ECO:0000256" key="1">
    <source>
        <dbReference type="ARBA" id="ARBA00022737"/>
    </source>
</evidence>
<dbReference type="Pfam" id="PF00431">
    <property type="entry name" value="CUB"/>
    <property type="match status" value="2"/>
</dbReference>
<keyword evidence="1" id="KW-0677">Repeat</keyword>
<comment type="caution">
    <text evidence="3">Lacks conserved residue(s) required for the propagation of feature annotation.</text>
</comment>
<evidence type="ECO:0000256" key="3">
    <source>
        <dbReference type="PROSITE-ProRule" id="PRU00059"/>
    </source>
</evidence>
<accession>A0ABX0S6U5</accession>
<keyword evidence="2 3" id="KW-1015">Disulfide bond</keyword>
<dbReference type="Gene3D" id="2.60.120.290">
    <property type="entry name" value="Spermadhesin, CUB domain"/>
    <property type="match status" value="2"/>
</dbReference>
<dbReference type="PROSITE" id="PS01180">
    <property type="entry name" value="CUB"/>
    <property type="match status" value="1"/>
</dbReference>
<dbReference type="Proteomes" id="UP001165941">
    <property type="component" value="Unassembled WGS sequence"/>
</dbReference>
<feature type="domain" description="CUB" evidence="4">
    <location>
        <begin position="105"/>
        <end position="218"/>
    </location>
</feature>
<dbReference type="CDD" id="cd00041">
    <property type="entry name" value="CUB"/>
    <property type="match status" value="2"/>
</dbReference>
<evidence type="ECO:0000259" key="4">
    <source>
        <dbReference type="PROSITE" id="PS01180"/>
    </source>
</evidence>
<proteinExistence type="predicted"/>
<protein>
    <submittedName>
        <fullName evidence="5">Cubilin-like</fullName>
    </submittedName>
</protein>
<organism evidence="5 6">
    <name type="scientific">Pontoporia blainvillei</name>
    <name type="common">Franciscana</name>
    <name type="synonym">Delphinus blainvillei</name>
    <dbReference type="NCBI Taxonomy" id="48723"/>
    <lineage>
        <taxon>Eukaryota</taxon>
        <taxon>Metazoa</taxon>
        <taxon>Chordata</taxon>
        <taxon>Craniata</taxon>
        <taxon>Vertebrata</taxon>
        <taxon>Euteleostomi</taxon>
        <taxon>Mammalia</taxon>
        <taxon>Eutheria</taxon>
        <taxon>Laurasiatheria</taxon>
        <taxon>Artiodactyla</taxon>
        <taxon>Whippomorpha</taxon>
        <taxon>Cetacea</taxon>
        <taxon>Odontoceti</taxon>
        <taxon>Pontoporiidae</taxon>
        <taxon>Pontoporia</taxon>
    </lineage>
</organism>
<dbReference type="EMBL" id="PGGH01181718">
    <property type="protein sequence ID" value="NIG60419.1"/>
    <property type="molecule type" value="Genomic_DNA"/>
</dbReference>
<comment type="caution">
    <text evidence="5">The sequence shown here is derived from an EMBL/GenBank/DDBJ whole genome shotgun (WGS) entry which is preliminary data.</text>
</comment>
<feature type="disulfide bond" evidence="3">
    <location>
        <begin position="105"/>
        <end position="132"/>
    </location>
</feature>
<reference evidence="5" key="1">
    <citation type="submission" date="2018-05" db="EMBL/GenBank/DDBJ databases">
        <authorList>
            <person name="Pedro S.L.S."/>
            <person name="Freitas R.C."/>
            <person name="Barreto A.S."/>
            <person name="Lima A.O.S."/>
        </authorList>
    </citation>
    <scope>NUCLEOTIDE SEQUENCE</scope>
    <source>
        <strain evidence="5">BP203</strain>
        <tissue evidence="5">Muscle</tissue>
    </source>
</reference>
<dbReference type="InterPro" id="IPR035914">
    <property type="entry name" value="Sperma_CUB_dom_sf"/>
</dbReference>
<name>A0ABX0S6U5_PONBL</name>
<evidence type="ECO:0000313" key="6">
    <source>
        <dbReference type="Proteomes" id="UP001165941"/>
    </source>
</evidence>
<gene>
    <name evidence="5" type="ORF">BU61_8099</name>
</gene>
<dbReference type="PANTHER" id="PTHR24251">
    <property type="entry name" value="OVOCHYMASE-RELATED"/>
    <property type="match status" value="1"/>
</dbReference>
<keyword evidence="6" id="KW-1185">Reference proteome</keyword>
<dbReference type="SUPFAM" id="SSF49854">
    <property type="entry name" value="Spermadhesin, CUB domain"/>
    <property type="match status" value="2"/>
</dbReference>
<dbReference type="SMART" id="SM00042">
    <property type="entry name" value="CUB"/>
    <property type="match status" value="1"/>
</dbReference>
<sequence length="237" mass="25780">MPCLARSTVTGSCVNDGVHIVRGYSLSSTPLVTLCGDESLSPVTTSGPMLLNFYSNAHTTDLGFKFSYRITLVVTKGCGLLIAGLGVGLPSSCLLRIGNKTWSACGGVFSLSTGVIKSPFYSSSSYPNDMHCLYTITVRDDRVIQLKFNDFDVVSSTFCSQDYLAVYDGSNISDPLLGKFCGSKLPPGVKSSSSSMFLVFKTDSFQTARGWRVSFWQTLVEAILHPKYTYIFLKDII</sequence>
<evidence type="ECO:0000256" key="2">
    <source>
        <dbReference type="ARBA" id="ARBA00023157"/>
    </source>
</evidence>
<dbReference type="InterPro" id="IPR000859">
    <property type="entry name" value="CUB_dom"/>
</dbReference>